<evidence type="ECO:0000313" key="2">
    <source>
        <dbReference type="Proteomes" id="UP000836387"/>
    </source>
</evidence>
<name>A0ACA9T5V4_BIOOC</name>
<accession>A0ACA9T5V4</accession>
<reference evidence="1" key="2">
    <citation type="submission" date="2021-10" db="EMBL/GenBank/DDBJ databases">
        <authorList>
            <person name="Piombo E."/>
        </authorList>
    </citation>
    <scope>NUCLEOTIDE SEQUENCE</scope>
</reference>
<reference evidence="1" key="1">
    <citation type="submission" date="2020-04" db="EMBL/GenBank/DDBJ databases">
        <authorList>
            <person name="Broberg M."/>
        </authorList>
    </citation>
    <scope>NUCLEOTIDE SEQUENCE</scope>
</reference>
<dbReference type="Proteomes" id="UP000836387">
    <property type="component" value="Unassembled WGS sequence"/>
</dbReference>
<comment type="caution">
    <text evidence="1">The sequence shown here is derived from an EMBL/GenBank/DDBJ whole genome shotgun (WGS) entry which is preliminary data.</text>
</comment>
<proteinExistence type="predicted"/>
<protein>
    <submittedName>
        <fullName evidence="1">Uncharacterized protein</fullName>
    </submittedName>
</protein>
<gene>
    <name evidence="1" type="ORF">CRV2_00003443</name>
</gene>
<organism evidence="1 2">
    <name type="scientific">Clonostachys rosea f. rosea IK726</name>
    <dbReference type="NCBI Taxonomy" id="1349383"/>
    <lineage>
        <taxon>Eukaryota</taxon>
        <taxon>Fungi</taxon>
        <taxon>Dikarya</taxon>
        <taxon>Ascomycota</taxon>
        <taxon>Pezizomycotina</taxon>
        <taxon>Sordariomycetes</taxon>
        <taxon>Hypocreomycetidae</taxon>
        <taxon>Hypocreales</taxon>
        <taxon>Bionectriaceae</taxon>
        <taxon>Clonostachys</taxon>
    </lineage>
</organism>
<evidence type="ECO:0000313" key="1">
    <source>
        <dbReference type="EMBL" id="CAG9936265.1"/>
    </source>
</evidence>
<dbReference type="EMBL" id="CADEHS020000001">
    <property type="protein sequence ID" value="CAG9936265.1"/>
    <property type="molecule type" value="Genomic_DNA"/>
</dbReference>
<keyword evidence="2" id="KW-1185">Reference proteome</keyword>
<sequence length="170" mass="19151">MVTLKHLSVTAVLWLGLASRGLGQSLDKPDDLAIRSENAEDIVARDIDLGLEERDEDDELETRDIEDELVEIRDFEDDLLEARDFDEELLEARDLYFLLLLLLLLPTAEDAAISIISRLVISTSVSVTLPLARLLFLFPVLDLDRFLPRPPPHLQTATAATEGSRTRMSR</sequence>